<dbReference type="PANTHER" id="PTHR21367">
    <property type="entry name" value="ARGININE-TRNA-PROTEIN TRANSFERASE 1"/>
    <property type="match status" value="1"/>
</dbReference>
<comment type="similarity">
    <text evidence="4">Belongs to the R-transferase family. Bpt subfamily.</text>
</comment>
<dbReference type="InterPro" id="IPR030700">
    <property type="entry name" value="N-end_Aminoacyl_Trfase"/>
</dbReference>
<evidence type="ECO:0000256" key="3">
    <source>
        <dbReference type="ARBA" id="ARBA00023315"/>
    </source>
</evidence>
<dbReference type="Pfam" id="PF04377">
    <property type="entry name" value="ATE_C"/>
    <property type="match status" value="1"/>
</dbReference>
<reference evidence="7 8" key="2">
    <citation type="submission" date="2016-02" db="EMBL/GenBank/DDBJ databases">
        <authorList>
            <person name="Wen L."/>
            <person name="He K."/>
            <person name="Yang H."/>
        </authorList>
    </citation>
    <scope>NUCLEOTIDE SEQUENCE [LARGE SCALE GENOMIC DNA]</scope>
    <source>
        <strain evidence="7 8">AGD 8-3</strain>
    </source>
</reference>
<comment type="catalytic activity">
    <reaction evidence="4">
        <text>N-terminal L-glutamyl-[protein] + L-leucyl-tRNA(Leu) = N-terminal L-leucyl-L-glutamyl-[protein] + tRNA(Leu) + H(+)</text>
        <dbReference type="Rhea" id="RHEA:50412"/>
        <dbReference type="Rhea" id="RHEA-COMP:9613"/>
        <dbReference type="Rhea" id="RHEA-COMP:9622"/>
        <dbReference type="Rhea" id="RHEA-COMP:12664"/>
        <dbReference type="Rhea" id="RHEA-COMP:12668"/>
        <dbReference type="ChEBI" id="CHEBI:15378"/>
        <dbReference type="ChEBI" id="CHEBI:64721"/>
        <dbReference type="ChEBI" id="CHEBI:78442"/>
        <dbReference type="ChEBI" id="CHEBI:78494"/>
        <dbReference type="ChEBI" id="CHEBI:133041"/>
        <dbReference type="EC" id="2.3.2.29"/>
    </reaction>
</comment>
<organism evidence="7 8">
    <name type="scientific">Halomonas chromatireducens</name>
    <dbReference type="NCBI Taxonomy" id="507626"/>
    <lineage>
        <taxon>Bacteria</taxon>
        <taxon>Pseudomonadati</taxon>
        <taxon>Pseudomonadota</taxon>
        <taxon>Gammaproteobacteria</taxon>
        <taxon>Oceanospirillales</taxon>
        <taxon>Halomonadaceae</taxon>
        <taxon>Halomonas</taxon>
    </lineage>
</organism>
<dbReference type="KEGG" id="hco:LOKO_02673"/>
<evidence type="ECO:0000256" key="1">
    <source>
        <dbReference type="ARBA" id="ARBA00022490"/>
    </source>
</evidence>
<dbReference type="NCBIfam" id="NF002341">
    <property type="entry name" value="PRK01305.1-1"/>
    <property type="match status" value="1"/>
</dbReference>
<keyword evidence="3 4" id="KW-0012">Acyltransferase</keyword>
<feature type="domain" description="N-end aminoacyl transferase N-terminal" evidence="5">
    <location>
        <begin position="21"/>
        <end position="91"/>
    </location>
</feature>
<dbReference type="SUPFAM" id="SSF55729">
    <property type="entry name" value="Acyl-CoA N-acyltransferases (Nat)"/>
    <property type="match status" value="1"/>
</dbReference>
<gene>
    <name evidence="4" type="primary">bpt</name>
    <name evidence="7" type="ORF">LOKO_02673</name>
</gene>
<feature type="domain" description="N-end rule aminoacyl transferase C-terminal" evidence="6">
    <location>
        <begin position="111"/>
        <end position="235"/>
    </location>
</feature>
<evidence type="ECO:0000256" key="2">
    <source>
        <dbReference type="ARBA" id="ARBA00022679"/>
    </source>
</evidence>
<dbReference type="STRING" id="507626.LOKO_02673"/>
<dbReference type="EMBL" id="CP014226">
    <property type="protein sequence ID" value="AMD01726.1"/>
    <property type="molecule type" value="Genomic_DNA"/>
</dbReference>
<dbReference type="InterPro" id="IPR017138">
    <property type="entry name" value="Asp_Glu_LeuTrfase"/>
</dbReference>
<dbReference type="PATRIC" id="fig|507626.3.peg.2667"/>
<evidence type="ECO:0000256" key="4">
    <source>
        <dbReference type="HAMAP-Rule" id="MF_00689"/>
    </source>
</evidence>
<dbReference type="NCBIfam" id="NF002346">
    <property type="entry name" value="PRK01305.2-3"/>
    <property type="match status" value="1"/>
</dbReference>
<keyword evidence="2 4" id="KW-0808">Transferase</keyword>
<evidence type="ECO:0000313" key="7">
    <source>
        <dbReference type="EMBL" id="AMD01726.1"/>
    </source>
</evidence>
<dbReference type="HAMAP" id="MF_00689">
    <property type="entry name" value="Bpt"/>
    <property type="match status" value="1"/>
</dbReference>
<comment type="function">
    <text evidence="4">Functions in the N-end rule pathway of protein degradation where it conjugates Leu from its aminoacyl-tRNA to the N-termini of proteins containing an N-terminal aspartate or glutamate.</text>
</comment>
<dbReference type="InterPro" id="IPR007471">
    <property type="entry name" value="N-end_Aminoacyl_Trfase_N"/>
</dbReference>
<name>A0A0X8HFJ9_9GAMM</name>
<dbReference type="InterPro" id="IPR007472">
    <property type="entry name" value="N-end_Aminoacyl_Trfase_C"/>
</dbReference>
<dbReference type="AlphaFoldDB" id="A0A0X8HFJ9"/>
<sequence>MSSNTPQHPVRDLRFFLTVPHACSYLEGHEATTLFLDPQESHSQGVYDALALLGFRRSGRHLYRPHCEGCSACLSVRIPVQDFQPSRSQRRIRRRNTDLRLIERPAQFDAEHYALYERYIYARHSDGDMFPPSHEQYRTFLTLDEDYSRLLEFRLGDQLLAVSAFDHLEHGLSAIYTFFDPDPQWYRRSLGAYAVLSLVKEAYLRDLPHVYLGYWIRNCRKMAYKEAYQPLEILDGRHWRRTLPIANVSSK</sequence>
<dbReference type="NCBIfam" id="NF002342">
    <property type="entry name" value="PRK01305.1-3"/>
    <property type="match status" value="1"/>
</dbReference>
<proteinExistence type="inferred from homology"/>
<dbReference type="GO" id="GO:0008914">
    <property type="term" value="F:leucyl-tRNA--protein transferase activity"/>
    <property type="evidence" value="ECO:0007669"/>
    <property type="project" value="UniProtKB-UniRule"/>
</dbReference>
<dbReference type="Proteomes" id="UP000063387">
    <property type="component" value="Chromosome"/>
</dbReference>
<dbReference type="RefSeq" id="WP_066450213.1">
    <property type="nucleotide sequence ID" value="NZ_CP014226.1"/>
</dbReference>
<accession>A0A0X8HFJ9</accession>
<protein>
    <recommendedName>
        <fullName evidence="4">Aspartate/glutamate leucyltransferase</fullName>
        <ecNumber evidence="4">2.3.2.29</ecNumber>
    </recommendedName>
</protein>
<dbReference type="PIRSF" id="PIRSF037208">
    <property type="entry name" value="ATE_pro_prd"/>
    <property type="match status" value="1"/>
</dbReference>
<dbReference type="OrthoDB" id="9782022at2"/>
<keyword evidence="8" id="KW-1185">Reference proteome</keyword>
<reference evidence="7 8" key="1">
    <citation type="journal article" date="2016" name="Genome Announc.">
        <title>Draft Genome Sequence of 'Halomonas chromatireducens' Strain AGD 8-3, a Haloalkaliphilic Chromate- and Selenite-Reducing Gammaproteobacterium.</title>
        <authorList>
            <person name="Sharko F.S."/>
            <person name="Shapovalova A.A."/>
            <person name="Tsygankova S.V."/>
            <person name="Komova A.V."/>
            <person name="Boulygina E.S."/>
            <person name="Teslyuk A.B."/>
            <person name="Gotovtsev P.M."/>
            <person name="Namsaraev Z.B."/>
            <person name="Khijniak T.V."/>
            <person name="Nedoluzhko A.V."/>
            <person name="Vasilov R.G."/>
        </authorList>
    </citation>
    <scope>NUCLEOTIDE SEQUENCE [LARGE SCALE GENOMIC DNA]</scope>
    <source>
        <strain evidence="7 8">AGD 8-3</strain>
    </source>
</reference>
<evidence type="ECO:0000313" key="8">
    <source>
        <dbReference type="Proteomes" id="UP000063387"/>
    </source>
</evidence>
<dbReference type="Pfam" id="PF04376">
    <property type="entry name" value="ATE_N"/>
    <property type="match status" value="1"/>
</dbReference>
<dbReference type="GO" id="GO:0005737">
    <property type="term" value="C:cytoplasm"/>
    <property type="evidence" value="ECO:0007669"/>
    <property type="project" value="UniProtKB-SubCell"/>
</dbReference>
<comment type="subcellular location">
    <subcellularLocation>
        <location evidence="4">Cytoplasm</location>
    </subcellularLocation>
</comment>
<dbReference type="EC" id="2.3.2.29" evidence="4"/>
<dbReference type="GO" id="GO:0071596">
    <property type="term" value="P:ubiquitin-dependent protein catabolic process via the N-end rule pathway"/>
    <property type="evidence" value="ECO:0007669"/>
    <property type="project" value="InterPro"/>
</dbReference>
<keyword evidence="1 4" id="KW-0963">Cytoplasm</keyword>
<dbReference type="PANTHER" id="PTHR21367:SF1">
    <property type="entry name" value="ARGINYL-TRNA--PROTEIN TRANSFERASE 1"/>
    <property type="match status" value="1"/>
</dbReference>
<evidence type="ECO:0000259" key="6">
    <source>
        <dbReference type="Pfam" id="PF04377"/>
    </source>
</evidence>
<evidence type="ECO:0000259" key="5">
    <source>
        <dbReference type="Pfam" id="PF04376"/>
    </source>
</evidence>
<comment type="catalytic activity">
    <reaction evidence="4">
        <text>N-terminal L-aspartyl-[protein] + L-leucyl-tRNA(Leu) = N-terminal L-leucyl-L-aspartyl-[protein] + tRNA(Leu) + H(+)</text>
        <dbReference type="Rhea" id="RHEA:50420"/>
        <dbReference type="Rhea" id="RHEA-COMP:9613"/>
        <dbReference type="Rhea" id="RHEA-COMP:9622"/>
        <dbReference type="Rhea" id="RHEA-COMP:12669"/>
        <dbReference type="Rhea" id="RHEA-COMP:12674"/>
        <dbReference type="ChEBI" id="CHEBI:15378"/>
        <dbReference type="ChEBI" id="CHEBI:64720"/>
        <dbReference type="ChEBI" id="CHEBI:78442"/>
        <dbReference type="ChEBI" id="CHEBI:78494"/>
        <dbReference type="ChEBI" id="CHEBI:133042"/>
        <dbReference type="EC" id="2.3.2.29"/>
    </reaction>
</comment>
<dbReference type="GO" id="GO:0004057">
    <property type="term" value="F:arginyl-tRNA--protein transferase activity"/>
    <property type="evidence" value="ECO:0007669"/>
    <property type="project" value="InterPro"/>
</dbReference>
<dbReference type="InterPro" id="IPR016181">
    <property type="entry name" value="Acyl_CoA_acyltransferase"/>
</dbReference>